<evidence type="ECO:0000256" key="1">
    <source>
        <dbReference type="ARBA" id="ARBA00001971"/>
    </source>
</evidence>
<feature type="binding site" description="axial binding residue" evidence="5">
    <location>
        <position position="169"/>
    </location>
    <ligand>
        <name>heme</name>
        <dbReference type="ChEBI" id="CHEBI:30413"/>
    </ligand>
    <ligandPart>
        <name>Fe</name>
        <dbReference type="ChEBI" id="CHEBI:18248"/>
    </ligandPart>
</feature>
<accession>A0A1R1Y180</accession>
<dbReference type="InterPro" id="IPR001128">
    <property type="entry name" value="Cyt_P450"/>
</dbReference>
<sequence length="242" mass="27804">MYLNSINTTNNKKLSGEELISETLVMLIGGTDTTSLTMTHLLHTYMLYPIIYKRVTDEVRSNFPDKSKVIRHQEAKEKLSYLVSTIYETLRFMPVSAGVLSRDNNINDLELSGIPIPKGTKIDIFIEGTNKNPDFWKSPDSFYPDRFMGPEGENLRKEVATFSHGVRICPGRNLAWLEMLTVLPNILRDYDFRLINGSVCNPSNLDPRRNYEPKLYDTKAYFVLSPAFPERDCNIEFSRSVF</sequence>
<keyword evidence="2 5" id="KW-0479">Metal-binding</keyword>
<dbReference type="PANTHER" id="PTHR24305:SF235">
    <property type="entry name" value="CYTOCHROME P450 MONOOXYGENASE APDB-RELATED"/>
    <property type="match status" value="1"/>
</dbReference>
<dbReference type="EMBL" id="LSSN01004384">
    <property type="protein sequence ID" value="OMJ11603.1"/>
    <property type="molecule type" value="Genomic_DNA"/>
</dbReference>
<dbReference type="InterPro" id="IPR050121">
    <property type="entry name" value="Cytochrome_P450_monoxygenase"/>
</dbReference>
<proteinExistence type="inferred from homology"/>
<dbReference type="AlphaFoldDB" id="A0A1R1Y180"/>
<dbReference type="Gene3D" id="1.10.630.10">
    <property type="entry name" value="Cytochrome P450"/>
    <property type="match status" value="1"/>
</dbReference>
<evidence type="ECO:0000313" key="8">
    <source>
        <dbReference type="EMBL" id="OMJ11603.1"/>
    </source>
</evidence>
<evidence type="ECO:0000256" key="3">
    <source>
        <dbReference type="ARBA" id="ARBA00023002"/>
    </source>
</evidence>
<dbReference type="PRINTS" id="PR00463">
    <property type="entry name" value="EP450I"/>
</dbReference>
<dbReference type="GO" id="GO:0005506">
    <property type="term" value="F:iron ion binding"/>
    <property type="evidence" value="ECO:0007669"/>
    <property type="project" value="InterPro"/>
</dbReference>
<gene>
    <name evidence="7" type="ORF">AYI70_g11683</name>
    <name evidence="9" type="ORF">AYI70_g3970</name>
    <name evidence="8" type="ORF">AYI70_g9615</name>
</gene>
<dbReference type="EMBL" id="LSSN01005852">
    <property type="protein sequence ID" value="OMJ08221.1"/>
    <property type="molecule type" value="Genomic_DNA"/>
</dbReference>
<keyword evidence="4 5" id="KW-0408">Iron</keyword>
<dbReference type="PANTHER" id="PTHR24305">
    <property type="entry name" value="CYTOCHROME P450"/>
    <property type="match status" value="1"/>
</dbReference>
<comment type="similarity">
    <text evidence="6">Belongs to the cytochrome P450 family.</text>
</comment>
<dbReference type="STRING" id="133412.A0A1R1Y180"/>
<keyword evidence="10" id="KW-1185">Reference proteome</keyword>
<dbReference type="InterPro" id="IPR002401">
    <property type="entry name" value="Cyt_P450_E_grp-I"/>
</dbReference>
<evidence type="ECO:0000256" key="5">
    <source>
        <dbReference type="PIRSR" id="PIRSR602401-1"/>
    </source>
</evidence>
<name>A0A1R1Y180_9FUNG</name>
<dbReference type="PRINTS" id="PR00385">
    <property type="entry name" value="P450"/>
</dbReference>
<dbReference type="SUPFAM" id="SSF48264">
    <property type="entry name" value="Cytochrome P450"/>
    <property type="match status" value="1"/>
</dbReference>
<dbReference type="GO" id="GO:0016705">
    <property type="term" value="F:oxidoreductase activity, acting on paired donors, with incorporation or reduction of molecular oxygen"/>
    <property type="evidence" value="ECO:0007669"/>
    <property type="project" value="InterPro"/>
</dbReference>
<dbReference type="Proteomes" id="UP000187283">
    <property type="component" value="Unassembled WGS sequence"/>
</dbReference>
<dbReference type="GO" id="GO:0044550">
    <property type="term" value="P:secondary metabolite biosynthetic process"/>
    <property type="evidence" value="ECO:0007669"/>
    <property type="project" value="UniProtKB-ARBA"/>
</dbReference>
<dbReference type="OrthoDB" id="1470350at2759"/>
<keyword evidence="5 6" id="KW-0349">Heme</keyword>
<comment type="cofactor">
    <cofactor evidence="1 5">
        <name>heme</name>
        <dbReference type="ChEBI" id="CHEBI:30413"/>
    </cofactor>
</comment>
<evidence type="ECO:0000256" key="4">
    <source>
        <dbReference type="ARBA" id="ARBA00023004"/>
    </source>
</evidence>
<dbReference type="EMBL" id="LSSN01001182">
    <property type="protein sequence ID" value="OMJ20660.1"/>
    <property type="molecule type" value="Genomic_DNA"/>
</dbReference>
<organism evidence="9 10">
    <name type="scientific">Smittium culicis</name>
    <dbReference type="NCBI Taxonomy" id="133412"/>
    <lineage>
        <taxon>Eukaryota</taxon>
        <taxon>Fungi</taxon>
        <taxon>Fungi incertae sedis</taxon>
        <taxon>Zoopagomycota</taxon>
        <taxon>Kickxellomycotina</taxon>
        <taxon>Harpellomycetes</taxon>
        <taxon>Harpellales</taxon>
        <taxon>Legeriomycetaceae</taxon>
        <taxon>Smittium</taxon>
    </lineage>
</organism>
<keyword evidence="6" id="KW-0503">Monooxygenase</keyword>
<dbReference type="PROSITE" id="PS00086">
    <property type="entry name" value="CYTOCHROME_P450"/>
    <property type="match status" value="1"/>
</dbReference>
<dbReference type="GO" id="GO:0004497">
    <property type="term" value="F:monooxygenase activity"/>
    <property type="evidence" value="ECO:0007669"/>
    <property type="project" value="UniProtKB-KW"/>
</dbReference>
<evidence type="ECO:0000256" key="2">
    <source>
        <dbReference type="ARBA" id="ARBA00022723"/>
    </source>
</evidence>
<keyword evidence="3 6" id="KW-0560">Oxidoreductase</keyword>
<evidence type="ECO:0000256" key="6">
    <source>
        <dbReference type="RuleBase" id="RU000461"/>
    </source>
</evidence>
<evidence type="ECO:0000313" key="7">
    <source>
        <dbReference type="EMBL" id="OMJ08221.1"/>
    </source>
</evidence>
<dbReference type="InterPro" id="IPR017972">
    <property type="entry name" value="Cyt_P450_CS"/>
</dbReference>
<reference evidence="9 10" key="1">
    <citation type="submission" date="2017-01" db="EMBL/GenBank/DDBJ databases">
        <authorList>
            <person name="Mah S.A."/>
            <person name="Swanson W.J."/>
            <person name="Moy G.W."/>
            <person name="Vacquier V.D."/>
        </authorList>
    </citation>
    <scope>NUCLEOTIDE SEQUENCE [LARGE SCALE GENOMIC DNA]</scope>
    <source>
        <strain evidence="9 10">GSMNP</strain>
    </source>
</reference>
<dbReference type="Pfam" id="PF00067">
    <property type="entry name" value="p450"/>
    <property type="match status" value="1"/>
</dbReference>
<evidence type="ECO:0000313" key="9">
    <source>
        <dbReference type="EMBL" id="OMJ20660.1"/>
    </source>
</evidence>
<comment type="caution">
    <text evidence="9">The sequence shown here is derived from an EMBL/GenBank/DDBJ whole genome shotgun (WGS) entry which is preliminary data.</text>
</comment>
<evidence type="ECO:0000313" key="10">
    <source>
        <dbReference type="Proteomes" id="UP000187283"/>
    </source>
</evidence>
<protein>
    <submittedName>
        <fullName evidence="9">Cytochrome P450 3A24</fullName>
    </submittedName>
</protein>
<dbReference type="InterPro" id="IPR036396">
    <property type="entry name" value="Cyt_P450_sf"/>
</dbReference>
<dbReference type="GO" id="GO:0020037">
    <property type="term" value="F:heme binding"/>
    <property type="evidence" value="ECO:0007669"/>
    <property type="project" value="InterPro"/>
</dbReference>
<dbReference type="CDD" id="cd00302">
    <property type="entry name" value="cytochrome_P450"/>
    <property type="match status" value="1"/>
</dbReference>